<dbReference type="AlphaFoldDB" id="A0A497TZC1"/>
<dbReference type="InterPro" id="IPR051159">
    <property type="entry name" value="Hexapeptide_acetyltransf"/>
</dbReference>
<dbReference type="EMBL" id="RCCB01000014">
    <property type="protein sequence ID" value="RLJ23750.1"/>
    <property type="molecule type" value="Genomic_DNA"/>
</dbReference>
<dbReference type="Gene3D" id="2.160.10.10">
    <property type="entry name" value="Hexapeptide repeat proteins"/>
    <property type="match status" value="1"/>
</dbReference>
<name>A0A497TZC1_9FLAO</name>
<reference evidence="3 5" key="1">
    <citation type="submission" date="2017-12" db="EMBL/GenBank/DDBJ databases">
        <title>Genomic Encyclopedia of Type Strains, Phase III (KMG-III): the genomes of soil and plant-associated and newly described type strains.</title>
        <authorList>
            <person name="Whitman W."/>
        </authorList>
    </citation>
    <scope>NUCLEOTIDE SEQUENCE [LARGE SCALE GENOMIC DNA]</scope>
    <source>
        <strain evidence="3 5">IP-10</strain>
    </source>
</reference>
<dbReference type="CDD" id="cd04647">
    <property type="entry name" value="LbH_MAT_like"/>
    <property type="match status" value="1"/>
</dbReference>
<dbReference type="GO" id="GO:0005829">
    <property type="term" value="C:cytosol"/>
    <property type="evidence" value="ECO:0007669"/>
    <property type="project" value="TreeGrafter"/>
</dbReference>
<keyword evidence="2 4" id="KW-0808">Transferase</keyword>
<dbReference type="SUPFAM" id="SSF51161">
    <property type="entry name" value="Trimeric LpxA-like enzymes"/>
    <property type="match status" value="1"/>
</dbReference>
<dbReference type="InterPro" id="IPR011004">
    <property type="entry name" value="Trimer_LpxA-like_sf"/>
</dbReference>
<dbReference type="PANTHER" id="PTHR23416:SF23">
    <property type="entry name" value="ACETYLTRANSFERASE C18B11.09C-RELATED"/>
    <property type="match status" value="1"/>
</dbReference>
<evidence type="ECO:0000256" key="1">
    <source>
        <dbReference type="ARBA" id="ARBA00007274"/>
    </source>
</evidence>
<dbReference type="Proteomes" id="UP000233767">
    <property type="component" value="Unassembled WGS sequence"/>
</dbReference>
<dbReference type="EMBL" id="PJND01000010">
    <property type="protein sequence ID" value="PKW20292.1"/>
    <property type="molecule type" value="Genomic_DNA"/>
</dbReference>
<proteinExistence type="inferred from homology"/>
<gene>
    <name evidence="3" type="ORF">B0G92_3004</name>
    <name evidence="4" type="ORF">CLV50_3024</name>
</gene>
<dbReference type="Proteomes" id="UP000275027">
    <property type="component" value="Unassembled WGS sequence"/>
</dbReference>
<dbReference type="PANTHER" id="PTHR23416">
    <property type="entry name" value="SIALIC ACID SYNTHASE-RELATED"/>
    <property type="match status" value="1"/>
</dbReference>
<dbReference type="GO" id="GO:0008374">
    <property type="term" value="F:O-acyltransferase activity"/>
    <property type="evidence" value="ECO:0007669"/>
    <property type="project" value="TreeGrafter"/>
</dbReference>
<accession>A0A497TZC1</accession>
<evidence type="ECO:0000313" key="5">
    <source>
        <dbReference type="Proteomes" id="UP000233767"/>
    </source>
</evidence>
<evidence type="ECO:0000313" key="6">
    <source>
        <dbReference type="Proteomes" id="UP000275027"/>
    </source>
</evidence>
<protein>
    <submittedName>
        <fullName evidence="4">Acetyltransferase-like isoleucine patch superfamily enzyme</fullName>
    </submittedName>
</protein>
<evidence type="ECO:0000313" key="3">
    <source>
        <dbReference type="EMBL" id="PKW20292.1"/>
    </source>
</evidence>
<evidence type="ECO:0000256" key="2">
    <source>
        <dbReference type="ARBA" id="ARBA00022679"/>
    </source>
</evidence>
<organism evidence="4 6">
    <name type="scientific">Flavobacterium lindanitolerans</name>
    <dbReference type="NCBI Taxonomy" id="428988"/>
    <lineage>
        <taxon>Bacteria</taxon>
        <taxon>Pseudomonadati</taxon>
        <taxon>Bacteroidota</taxon>
        <taxon>Flavobacteriia</taxon>
        <taxon>Flavobacteriales</taxon>
        <taxon>Flavobacteriaceae</taxon>
        <taxon>Flavobacterium</taxon>
    </lineage>
</organism>
<reference evidence="4 6" key="2">
    <citation type="submission" date="2018-10" db="EMBL/GenBank/DDBJ databases">
        <title>Genomic Encyclopedia of Archaeal and Bacterial Type Strains, Phase II (KMG-II): from individual species to whole genera.</title>
        <authorList>
            <person name="Goeker M."/>
        </authorList>
    </citation>
    <scope>NUCLEOTIDE SEQUENCE [LARGE SCALE GENOMIC DNA]</scope>
    <source>
        <strain evidence="4 6">DSM 21886</strain>
    </source>
</reference>
<keyword evidence="5" id="KW-1185">Reference proteome</keyword>
<comment type="caution">
    <text evidence="4">The sequence shown here is derived from an EMBL/GenBank/DDBJ whole genome shotgun (WGS) entry which is preliminary data.</text>
</comment>
<evidence type="ECO:0000313" key="4">
    <source>
        <dbReference type="EMBL" id="RLJ23750.1"/>
    </source>
</evidence>
<sequence>MLLLIDRIINKLIRVYRKKIFLLKIKSKENTVNVLGKVYVNATNIKIGKNVTIYPNVYFWGDGLIEIGDNVDLGIGTIIFAKQQVIIGNNTAIAAQCYIIDSNHGVKKDVLINKQPLHVDSEGIIIGNDVWIAAGCKIVKGAKISDGAVIGALSIVNSEIEKNSIAVGIPAKVKKYRE</sequence>
<comment type="similarity">
    <text evidence="1">Belongs to the transferase hexapeptide repeat family.</text>
</comment>
<dbReference type="RefSeq" id="WP_101472814.1">
    <property type="nucleotide sequence ID" value="NZ_PJND01000010.1"/>
</dbReference>